<dbReference type="Gene3D" id="2.30.110.10">
    <property type="entry name" value="Electron Transport, Fmn-binding Protein, Chain A"/>
    <property type="match status" value="1"/>
</dbReference>
<proteinExistence type="predicted"/>
<dbReference type="SUPFAM" id="SSF50475">
    <property type="entry name" value="FMN-binding split barrel"/>
    <property type="match status" value="1"/>
</dbReference>
<sequence>MIGKLTSAEIEQVLSQQVIGRIGCHAKGKTYVVPISYAYDGDFIYGHTQEGLKIDMMRDNPSVCFETDCFDDMANWKSVIAWGLFEEIRDAGDREHALNQLLQRNLPMISSETTHITPNWPFVPENRNEIGGIVYRIWLREKTGRYEKTAVFHEAAW</sequence>
<dbReference type="PANTHER" id="PTHR34071">
    <property type="entry name" value="5-NITROIMIDAZOLE ANTIBIOTICS RESISTANCE PROTEIN, NIMA-FAMILY-RELATED PROTEIN-RELATED"/>
    <property type="match status" value="1"/>
</dbReference>
<dbReference type="OrthoDB" id="9794935at2"/>
<gene>
    <name evidence="1" type="ORF">FPE01S_01_00090</name>
</gene>
<dbReference type="AlphaFoldDB" id="A0A0E9MU46"/>
<dbReference type="InterPro" id="IPR024747">
    <property type="entry name" value="Pyridox_Oxase-rel"/>
</dbReference>
<dbReference type="InterPro" id="IPR012349">
    <property type="entry name" value="Split_barrel_FMN-bd"/>
</dbReference>
<protein>
    <recommendedName>
        <fullName evidence="3">Pyridoxamine 5'-phosphate oxidase putative domain-containing protein</fullName>
    </recommendedName>
</protein>
<keyword evidence="2" id="KW-1185">Reference proteome</keyword>
<evidence type="ECO:0000313" key="1">
    <source>
        <dbReference type="EMBL" id="GAO40998.1"/>
    </source>
</evidence>
<evidence type="ECO:0008006" key="3">
    <source>
        <dbReference type="Google" id="ProtNLM"/>
    </source>
</evidence>
<dbReference type="EMBL" id="BBWV01000001">
    <property type="protein sequence ID" value="GAO40998.1"/>
    <property type="molecule type" value="Genomic_DNA"/>
</dbReference>
<evidence type="ECO:0000313" key="2">
    <source>
        <dbReference type="Proteomes" id="UP000033121"/>
    </source>
</evidence>
<dbReference type="Proteomes" id="UP000033121">
    <property type="component" value="Unassembled WGS sequence"/>
</dbReference>
<dbReference type="RefSeq" id="WP_046366941.1">
    <property type="nucleotide sequence ID" value="NZ_BBWV01000001.1"/>
</dbReference>
<dbReference type="Pfam" id="PF12900">
    <property type="entry name" value="Pyridox_ox_2"/>
    <property type="match status" value="1"/>
</dbReference>
<name>A0A0E9MU46_9BACT</name>
<dbReference type="STRING" id="1220578.FPE01S_01_00090"/>
<comment type="caution">
    <text evidence="1">The sequence shown here is derived from an EMBL/GenBank/DDBJ whole genome shotgun (WGS) entry which is preliminary data.</text>
</comment>
<reference evidence="1 2" key="1">
    <citation type="submission" date="2015-04" db="EMBL/GenBank/DDBJ databases">
        <title>Whole genome shotgun sequence of Flavihumibacter petaseus NBRC 106054.</title>
        <authorList>
            <person name="Miyazawa S."/>
            <person name="Hosoyama A."/>
            <person name="Hashimoto M."/>
            <person name="Noguchi M."/>
            <person name="Tsuchikane K."/>
            <person name="Ohji S."/>
            <person name="Yamazoe A."/>
            <person name="Ichikawa N."/>
            <person name="Kimura A."/>
            <person name="Fujita N."/>
        </authorList>
    </citation>
    <scope>NUCLEOTIDE SEQUENCE [LARGE SCALE GENOMIC DNA]</scope>
    <source>
        <strain evidence="1 2">NBRC 106054</strain>
    </source>
</reference>
<accession>A0A0E9MU46</accession>
<organism evidence="1 2">
    <name type="scientific">Flavihumibacter petaseus NBRC 106054</name>
    <dbReference type="NCBI Taxonomy" id="1220578"/>
    <lineage>
        <taxon>Bacteria</taxon>
        <taxon>Pseudomonadati</taxon>
        <taxon>Bacteroidota</taxon>
        <taxon>Chitinophagia</taxon>
        <taxon>Chitinophagales</taxon>
        <taxon>Chitinophagaceae</taxon>
        <taxon>Flavihumibacter</taxon>
    </lineage>
</organism>
<dbReference type="PANTHER" id="PTHR34071:SF2">
    <property type="entry name" value="FLAVIN-NUCLEOTIDE-BINDING PROTEIN"/>
    <property type="match status" value="1"/>
</dbReference>